<proteinExistence type="predicted"/>
<dbReference type="Gene3D" id="3.40.50.2300">
    <property type="match status" value="2"/>
</dbReference>
<dbReference type="GO" id="GO:0003700">
    <property type="term" value="F:DNA-binding transcription factor activity"/>
    <property type="evidence" value="ECO:0007669"/>
    <property type="project" value="TreeGrafter"/>
</dbReference>
<organism evidence="5 6">
    <name type="scientific">Secundilactobacillus mixtipabuli</name>
    <dbReference type="NCBI Taxonomy" id="1435342"/>
    <lineage>
        <taxon>Bacteria</taxon>
        <taxon>Bacillati</taxon>
        <taxon>Bacillota</taxon>
        <taxon>Bacilli</taxon>
        <taxon>Lactobacillales</taxon>
        <taxon>Lactobacillaceae</taxon>
        <taxon>Secundilactobacillus</taxon>
    </lineage>
</organism>
<sequence>MITIKDIAKKVGVAPSTVSRVLANKADFYTAETVAKVKTAARELGYKKNQSAADLVKQHSNVIAAVVSSVKTNFAGEIIEEIQKKAAEYGYKLIVVYSHSADPVEQKSALMTVIERPVMGVLLLSMALSDDNLKLLEEAQTSFCFLSMGFDDDRPFISSDDLAIGYQATKYLIDKGHRRIGFAGLDRYPNTGRLRLAGYQKALAEIGVTPEDHWVQSGDYSYESGLRAMQQYGAKTDLTGVVAASDMVAIGVLNQAHLFKLSVPDDLSVIGIDGTEMCEIVQPQLTSISQDFYKMGVAGVERLRQLDLKQQVVKNKQEFVPTKLIERGSVTYAAE</sequence>
<dbReference type="InterPro" id="IPR028082">
    <property type="entry name" value="Peripla_BP_I"/>
</dbReference>
<dbReference type="AlphaFoldDB" id="A0A1Z5IAL8"/>
<dbReference type="OrthoDB" id="9784962at2"/>
<dbReference type="InterPro" id="IPR010982">
    <property type="entry name" value="Lambda_DNA-bd_dom_sf"/>
</dbReference>
<dbReference type="PANTHER" id="PTHR30146">
    <property type="entry name" value="LACI-RELATED TRANSCRIPTIONAL REPRESSOR"/>
    <property type="match status" value="1"/>
</dbReference>
<dbReference type="Proteomes" id="UP000198374">
    <property type="component" value="Unassembled WGS sequence"/>
</dbReference>
<dbReference type="InterPro" id="IPR046335">
    <property type="entry name" value="LacI/GalR-like_sensor"/>
</dbReference>
<dbReference type="SUPFAM" id="SSF47413">
    <property type="entry name" value="lambda repressor-like DNA-binding domains"/>
    <property type="match status" value="1"/>
</dbReference>
<evidence type="ECO:0000313" key="5">
    <source>
        <dbReference type="EMBL" id="GAW98665.1"/>
    </source>
</evidence>
<name>A0A1Z5IAL8_9LACO</name>
<keyword evidence="2" id="KW-0238">DNA-binding</keyword>
<keyword evidence="1" id="KW-0805">Transcription regulation</keyword>
<dbReference type="SUPFAM" id="SSF53822">
    <property type="entry name" value="Periplasmic binding protein-like I"/>
    <property type="match status" value="1"/>
</dbReference>
<reference evidence="5 6" key="1">
    <citation type="submission" date="2015-11" db="EMBL/GenBank/DDBJ databases">
        <title>Draft genome sequences of new species of the genus Lactobacillus isolated from orchardgrass silage.</title>
        <authorList>
            <person name="Tohno M."/>
            <person name="Tanizawa Y."/>
            <person name="Arita M."/>
        </authorList>
    </citation>
    <scope>NUCLEOTIDE SEQUENCE [LARGE SCALE GENOMIC DNA]</scope>
    <source>
        <strain evidence="5 6">IWT30</strain>
    </source>
</reference>
<dbReference type="Pfam" id="PF13377">
    <property type="entry name" value="Peripla_BP_3"/>
    <property type="match status" value="1"/>
</dbReference>
<feature type="domain" description="HTH lacI-type" evidence="4">
    <location>
        <begin position="2"/>
        <end position="57"/>
    </location>
</feature>
<comment type="caution">
    <text evidence="5">The sequence shown here is derived from an EMBL/GenBank/DDBJ whole genome shotgun (WGS) entry which is preliminary data.</text>
</comment>
<dbReference type="InterPro" id="IPR000843">
    <property type="entry name" value="HTH_LacI"/>
</dbReference>
<keyword evidence="6" id="KW-1185">Reference proteome</keyword>
<accession>A0A1Z5IAL8</accession>
<dbReference type="SMART" id="SM00354">
    <property type="entry name" value="HTH_LACI"/>
    <property type="match status" value="1"/>
</dbReference>
<dbReference type="PANTHER" id="PTHR30146:SF109">
    <property type="entry name" value="HTH-TYPE TRANSCRIPTIONAL REGULATOR GALS"/>
    <property type="match status" value="1"/>
</dbReference>
<dbReference type="Gene3D" id="1.10.260.40">
    <property type="entry name" value="lambda repressor-like DNA-binding domains"/>
    <property type="match status" value="1"/>
</dbReference>
<protein>
    <submittedName>
        <fullName evidence="5">Transcriptional regulator</fullName>
    </submittedName>
</protein>
<dbReference type="Pfam" id="PF00356">
    <property type="entry name" value="LacI"/>
    <property type="match status" value="1"/>
</dbReference>
<dbReference type="RefSeq" id="WP_089108482.1">
    <property type="nucleotide sequence ID" value="NZ_BCMF01000003.1"/>
</dbReference>
<evidence type="ECO:0000256" key="3">
    <source>
        <dbReference type="ARBA" id="ARBA00023163"/>
    </source>
</evidence>
<dbReference type="PROSITE" id="PS50932">
    <property type="entry name" value="HTH_LACI_2"/>
    <property type="match status" value="1"/>
</dbReference>
<evidence type="ECO:0000259" key="4">
    <source>
        <dbReference type="PROSITE" id="PS50932"/>
    </source>
</evidence>
<evidence type="ECO:0000313" key="6">
    <source>
        <dbReference type="Proteomes" id="UP000198374"/>
    </source>
</evidence>
<gene>
    <name evidence="5" type="ORF">IWT30_00624</name>
</gene>
<evidence type="ECO:0000256" key="2">
    <source>
        <dbReference type="ARBA" id="ARBA00023125"/>
    </source>
</evidence>
<dbReference type="EMBL" id="BCMF01000003">
    <property type="protein sequence ID" value="GAW98665.1"/>
    <property type="molecule type" value="Genomic_DNA"/>
</dbReference>
<dbReference type="CDD" id="cd01392">
    <property type="entry name" value="HTH_LacI"/>
    <property type="match status" value="1"/>
</dbReference>
<dbReference type="GO" id="GO:0000976">
    <property type="term" value="F:transcription cis-regulatory region binding"/>
    <property type="evidence" value="ECO:0007669"/>
    <property type="project" value="TreeGrafter"/>
</dbReference>
<evidence type="ECO:0000256" key="1">
    <source>
        <dbReference type="ARBA" id="ARBA00023015"/>
    </source>
</evidence>
<keyword evidence="3" id="KW-0804">Transcription</keyword>